<evidence type="ECO:0000313" key="3">
    <source>
        <dbReference type="Proteomes" id="UP000535182"/>
    </source>
</evidence>
<sequence>MSAGVTTSRDPLIHSTRVCDGRRIIAAPGRSSAPWAKSQPQFAIEGARHEQHTHTR</sequence>
<reference evidence="2 3" key="1">
    <citation type="submission" date="2020-08" db="EMBL/GenBank/DDBJ databases">
        <title>Genomic Encyclopedia of Type Strains, Phase IV (KMG-V): Genome sequencing to study the core and pangenomes of soil and plant-associated prokaryotes.</title>
        <authorList>
            <person name="Whitman W."/>
        </authorList>
    </citation>
    <scope>NUCLEOTIDE SEQUENCE [LARGE SCALE GENOMIC DNA]</scope>
    <source>
        <strain evidence="2 3">X5P2</strain>
    </source>
</reference>
<protein>
    <submittedName>
        <fullName evidence="2">Uncharacterized protein</fullName>
    </submittedName>
</protein>
<comment type="caution">
    <text evidence="2">The sequence shown here is derived from an EMBL/GenBank/DDBJ whole genome shotgun (WGS) entry which is preliminary data.</text>
</comment>
<name>A0A9X0U6V7_9BACT</name>
<evidence type="ECO:0000256" key="1">
    <source>
        <dbReference type="SAM" id="MobiDB-lite"/>
    </source>
</evidence>
<keyword evidence="3" id="KW-1185">Reference proteome</keyword>
<organism evidence="2 3">
    <name type="scientific">Tunturiibacter gelidiferens</name>
    <dbReference type="NCBI Taxonomy" id="3069689"/>
    <lineage>
        <taxon>Bacteria</taxon>
        <taxon>Pseudomonadati</taxon>
        <taxon>Acidobacteriota</taxon>
        <taxon>Terriglobia</taxon>
        <taxon>Terriglobales</taxon>
        <taxon>Acidobacteriaceae</taxon>
        <taxon>Tunturiibacter</taxon>
    </lineage>
</organism>
<feature type="region of interest" description="Disordered" evidence="1">
    <location>
        <begin position="27"/>
        <end position="56"/>
    </location>
</feature>
<feature type="compositionally biased region" description="Basic and acidic residues" evidence="1">
    <location>
        <begin position="46"/>
        <end position="56"/>
    </location>
</feature>
<dbReference type="EMBL" id="JACHEB010000020">
    <property type="protein sequence ID" value="MBB5331883.1"/>
    <property type="molecule type" value="Genomic_DNA"/>
</dbReference>
<accession>A0A9X0U6V7</accession>
<evidence type="ECO:0000313" key="2">
    <source>
        <dbReference type="EMBL" id="MBB5331883.1"/>
    </source>
</evidence>
<dbReference type="Proteomes" id="UP000535182">
    <property type="component" value="Unassembled WGS sequence"/>
</dbReference>
<gene>
    <name evidence="2" type="ORF">HDF14_005535</name>
</gene>
<dbReference type="AlphaFoldDB" id="A0A9X0U6V7"/>
<proteinExistence type="predicted"/>